<organism evidence="1 2">
    <name type="scientific">Hirundo rustica rustica</name>
    <dbReference type="NCBI Taxonomy" id="333673"/>
    <lineage>
        <taxon>Eukaryota</taxon>
        <taxon>Metazoa</taxon>
        <taxon>Chordata</taxon>
        <taxon>Craniata</taxon>
        <taxon>Vertebrata</taxon>
        <taxon>Euteleostomi</taxon>
        <taxon>Archelosauria</taxon>
        <taxon>Archosauria</taxon>
        <taxon>Dinosauria</taxon>
        <taxon>Saurischia</taxon>
        <taxon>Theropoda</taxon>
        <taxon>Coelurosauria</taxon>
        <taxon>Aves</taxon>
        <taxon>Neognathae</taxon>
        <taxon>Neoaves</taxon>
        <taxon>Telluraves</taxon>
        <taxon>Australaves</taxon>
        <taxon>Passeriformes</taxon>
        <taxon>Sylvioidea</taxon>
        <taxon>Hirundinidae</taxon>
        <taxon>Hirundo</taxon>
    </lineage>
</organism>
<accession>A0A3M0K4P9</accession>
<dbReference type="OrthoDB" id="9401816at2759"/>
<comment type="caution">
    <text evidence="1">The sequence shown here is derived from an EMBL/GenBank/DDBJ whole genome shotgun (WGS) entry which is preliminary data.</text>
</comment>
<name>A0A3M0K4P9_HIRRU</name>
<dbReference type="EMBL" id="QRBI01000120">
    <property type="protein sequence ID" value="RMC07441.1"/>
    <property type="molecule type" value="Genomic_DNA"/>
</dbReference>
<sequence>MQSICWSAGKKFLLSAMSDFAVSIQGPGSLGAVQLRQREEGSAPEDLLVKIFATYQLAPVSELQAIFLKIADKSSRIDACGISGFLQLLEDTQLGYHEAFSFQAEQSHFSQPFFIGEVLHPSSHLDVPPLDSLQQVPVLPELRTPELDAVSSEQNSNEQELKNVIEEIPYVSRPLRFTEQIWHSQRLLPSSCSSLCDQGELEGSTGIVQHLSSPSGLGNMGNMLYPQEFVTHDARVLIALFIAQDQKYYSSFPNRRES</sequence>
<gene>
    <name evidence="1" type="ORF">DUI87_16910</name>
</gene>
<dbReference type="Proteomes" id="UP000269221">
    <property type="component" value="Unassembled WGS sequence"/>
</dbReference>
<protein>
    <submittedName>
        <fullName evidence="1">Uncharacterized protein</fullName>
    </submittedName>
</protein>
<evidence type="ECO:0000313" key="2">
    <source>
        <dbReference type="Proteomes" id="UP000269221"/>
    </source>
</evidence>
<dbReference type="AlphaFoldDB" id="A0A3M0K4P9"/>
<proteinExistence type="predicted"/>
<keyword evidence="2" id="KW-1185">Reference proteome</keyword>
<reference evidence="1 2" key="1">
    <citation type="submission" date="2018-07" db="EMBL/GenBank/DDBJ databases">
        <title>A high quality draft genome assembly of the barn swallow (H. rustica rustica).</title>
        <authorList>
            <person name="Formenti G."/>
            <person name="Chiara M."/>
            <person name="Poveda L."/>
            <person name="Francoijs K.-J."/>
            <person name="Bonisoli-Alquati A."/>
            <person name="Canova L."/>
            <person name="Gianfranceschi L."/>
            <person name="Horner D.S."/>
            <person name="Saino N."/>
        </authorList>
    </citation>
    <scope>NUCLEOTIDE SEQUENCE [LARGE SCALE GENOMIC DNA]</scope>
    <source>
        <strain evidence="1">Chelidonia</strain>
        <tissue evidence="1">Blood</tissue>
    </source>
</reference>
<evidence type="ECO:0000313" key="1">
    <source>
        <dbReference type="EMBL" id="RMC07441.1"/>
    </source>
</evidence>